<dbReference type="Proteomes" id="UP001501758">
    <property type="component" value="Unassembled WGS sequence"/>
</dbReference>
<organism evidence="1 2">
    <name type="scientific">Aquimarina litoralis</name>
    <dbReference type="NCBI Taxonomy" id="584605"/>
    <lineage>
        <taxon>Bacteria</taxon>
        <taxon>Pseudomonadati</taxon>
        <taxon>Bacteroidota</taxon>
        <taxon>Flavobacteriia</taxon>
        <taxon>Flavobacteriales</taxon>
        <taxon>Flavobacteriaceae</taxon>
        <taxon>Aquimarina</taxon>
    </lineage>
</organism>
<gene>
    <name evidence="1" type="ORF">GCM10009430_14290</name>
</gene>
<proteinExistence type="predicted"/>
<protein>
    <submittedName>
        <fullName evidence="1">Uncharacterized protein</fullName>
    </submittedName>
</protein>
<evidence type="ECO:0000313" key="2">
    <source>
        <dbReference type="Proteomes" id="UP001501758"/>
    </source>
</evidence>
<dbReference type="RefSeq" id="WP_299603391.1">
    <property type="nucleotide sequence ID" value="NZ_BAAAGE010000001.1"/>
</dbReference>
<name>A0ABN1IN05_9FLAO</name>
<reference evidence="1 2" key="1">
    <citation type="journal article" date="2019" name="Int. J. Syst. Evol. Microbiol.">
        <title>The Global Catalogue of Microorganisms (GCM) 10K type strain sequencing project: providing services to taxonomists for standard genome sequencing and annotation.</title>
        <authorList>
            <consortium name="The Broad Institute Genomics Platform"/>
            <consortium name="The Broad Institute Genome Sequencing Center for Infectious Disease"/>
            <person name="Wu L."/>
            <person name="Ma J."/>
        </authorList>
    </citation>
    <scope>NUCLEOTIDE SEQUENCE [LARGE SCALE GENOMIC DNA]</scope>
    <source>
        <strain evidence="1 2">JCM 15974</strain>
    </source>
</reference>
<keyword evidence="2" id="KW-1185">Reference proteome</keyword>
<evidence type="ECO:0000313" key="1">
    <source>
        <dbReference type="EMBL" id="GAA0717397.1"/>
    </source>
</evidence>
<comment type="caution">
    <text evidence="1">The sequence shown here is derived from an EMBL/GenBank/DDBJ whole genome shotgun (WGS) entry which is preliminary data.</text>
</comment>
<sequence length="148" mass="17132">MLKSNILIGFIFFLFIQNTHGQKKDEAIFFQKKHQITKFHTISDLENLKKGELIKLYQDRIKEIVTVLPFLSLTNEPDVRLADLGIKEDSGHIKSLKKSTETAEEAVNVFQTSIEELVPYADTEKIILTILYFEDIIKKMRIGVTRSF</sequence>
<dbReference type="EMBL" id="BAAAGE010000001">
    <property type="protein sequence ID" value="GAA0717397.1"/>
    <property type="molecule type" value="Genomic_DNA"/>
</dbReference>
<accession>A0ABN1IN05</accession>